<keyword evidence="1" id="KW-0472">Membrane</keyword>
<comment type="caution">
    <text evidence="2">The sequence shown here is derived from an EMBL/GenBank/DDBJ whole genome shotgun (WGS) entry which is preliminary data.</text>
</comment>
<keyword evidence="1" id="KW-0812">Transmembrane</keyword>
<dbReference type="EMBL" id="BAABKK010000018">
    <property type="protein sequence ID" value="GAA5196416.1"/>
    <property type="molecule type" value="Genomic_DNA"/>
</dbReference>
<feature type="transmembrane region" description="Helical" evidence="1">
    <location>
        <begin position="58"/>
        <end position="83"/>
    </location>
</feature>
<sequence>MTKAQPASLGAGEPGSLAAVVFLNLLGFPWLALASLNAAHLILENGGYPDARYGQDDTNLSICIFFFVLITVVFLLADAVVLLKLRQLKNLKSWSAGLGTLLLPAIALFVFLVLTETNLG</sequence>
<dbReference type="RefSeq" id="WP_345450062.1">
    <property type="nucleotide sequence ID" value="NZ_BAABKK010000018.1"/>
</dbReference>
<name>A0ABP9SJA6_9MICC</name>
<organism evidence="2 3">
    <name type="scientific">Arthrobacter gyeryongensis</name>
    <dbReference type="NCBI Taxonomy" id="1650592"/>
    <lineage>
        <taxon>Bacteria</taxon>
        <taxon>Bacillati</taxon>
        <taxon>Actinomycetota</taxon>
        <taxon>Actinomycetes</taxon>
        <taxon>Micrococcales</taxon>
        <taxon>Micrococcaceae</taxon>
        <taxon>Arthrobacter</taxon>
    </lineage>
</organism>
<evidence type="ECO:0000256" key="1">
    <source>
        <dbReference type="SAM" id="Phobius"/>
    </source>
</evidence>
<reference evidence="3" key="1">
    <citation type="journal article" date="2019" name="Int. J. Syst. Evol. Microbiol.">
        <title>The Global Catalogue of Microorganisms (GCM) 10K type strain sequencing project: providing services to taxonomists for standard genome sequencing and annotation.</title>
        <authorList>
            <consortium name="The Broad Institute Genomics Platform"/>
            <consortium name="The Broad Institute Genome Sequencing Center for Infectious Disease"/>
            <person name="Wu L."/>
            <person name="Ma J."/>
        </authorList>
    </citation>
    <scope>NUCLEOTIDE SEQUENCE [LARGE SCALE GENOMIC DNA]</scope>
    <source>
        <strain evidence="3">JCM 18514</strain>
    </source>
</reference>
<accession>A0ABP9SJA6</accession>
<proteinExistence type="predicted"/>
<keyword evidence="1" id="KW-1133">Transmembrane helix</keyword>
<feature type="transmembrane region" description="Helical" evidence="1">
    <location>
        <begin position="95"/>
        <end position="114"/>
    </location>
</feature>
<evidence type="ECO:0000313" key="3">
    <source>
        <dbReference type="Proteomes" id="UP001500200"/>
    </source>
</evidence>
<evidence type="ECO:0000313" key="2">
    <source>
        <dbReference type="EMBL" id="GAA5196416.1"/>
    </source>
</evidence>
<protein>
    <submittedName>
        <fullName evidence="2">Uncharacterized protein</fullName>
    </submittedName>
</protein>
<gene>
    <name evidence="2" type="ORF">GCM10023346_28800</name>
</gene>
<dbReference type="Proteomes" id="UP001500200">
    <property type="component" value="Unassembled WGS sequence"/>
</dbReference>
<keyword evidence="3" id="KW-1185">Reference proteome</keyword>